<dbReference type="Pfam" id="PF24837">
    <property type="entry name" value="AMIN-like"/>
    <property type="match status" value="1"/>
</dbReference>
<dbReference type="STRING" id="100225.SAMN05421595_3085"/>
<sequence>MTTPGDTALSKLTVTGVRTGKQDCFDRLVIDLSGDASKKPGYQVRYVPRVLQDGSGKPVTLRGGAFLTVGVGAASYDASAQPTFIPADKNELSDVTGYAAFKQVAWAGSFEGMTTIGIGVREELPFNVQVMDEGGKVRLVIDVAHQRFS</sequence>
<dbReference type="eggNOG" id="COG3409">
    <property type="taxonomic scope" value="Bacteria"/>
</dbReference>
<evidence type="ECO:0000313" key="3">
    <source>
        <dbReference type="Proteomes" id="UP000008495"/>
    </source>
</evidence>
<feature type="domain" description="AMIN-like" evidence="1">
    <location>
        <begin position="13"/>
        <end position="145"/>
    </location>
</feature>
<dbReference type="InterPro" id="IPR056303">
    <property type="entry name" value="AMIN-like"/>
</dbReference>
<organism evidence="2 3">
    <name type="scientific">Austwickia chelonae NBRC 105200</name>
    <dbReference type="NCBI Taxonomy" id="1184607"/>
    <lineage>
        <taxon>Bacteria</taxon>
        <taxon>Bacillati</taxon>
        <taxon>Actinomycetota</taxon>
        <taxon>Actinomycetes</taxon>
        <taxon>Micrococcales</taxon>
        <taxon>Dermatophilaceae</taxon>
        <taxon>Austwickia</taxon>
    </lineage>
</organism>
<comment type="caution">
    <text evidence="2">The sequence shown here is derived from an EMBL/GenBank/DDBJ whole genome shotgun (WGS) entry which is preliminary data.</text>
</comment>
<evidence type="ECO:0000313" key="2">
    <source>
        <dbReference type="EMBL" id="GAB79373.1"/>
    </source>
</evidence>
<name>K6VAU7_9MICO</name>
<gene>
    <name evidence="2" type="ORF">AUCHE_24_00280</name>
</gene>
<accession>K6VAU7</accession>
<dbReference type="Proteomes" id="UP000008495">
    <property type="component" value="Unassembled WGS sequence"/>
</dbReference>
<dbReference type="EMBL" id="BAGZ01000024">
    <property type="protein sequence ID" value="GAB79373.1"/>
    <property type="molecule type" value="Genomic_DNA"/>
</dbReference>
<proteinExistence type="predicted"/>
<keyword evidence="3" id="KW-1185">Reference proteome</keyword>
<protein>
    <recommendedName>
        <fullName evidence="1">AMIN-like domain-containing protein</fullName>
    </recommendedName>
</protein>
<dbReference type="AlphaFoldDB" id="K6VAU7"/>
<evidence type="ECO:0000259" key="1">
    <source>
        <dbReference type="Pfam" id="PF24837"/>
    </source>
</evidence>
<reference evidence="2 3" key="1">
    <citation type="submission" date="2012-08" db="EMBL/GenBank/DDBJ databases">
        <title>Whole genome shotgun sequence of Austwickia chelonae NBRC 105200.</title>
        <authorList>
            <person name="Yoshida I."/>
            <person name="Hosoyama A."/>
            <person name="Tsuchikane K."/>
            <person name="Katsumata H."/>
            <person name="Ando Y."/>
            <person name="Ohji S."/>
            <person name="Hamada M."/>
            <person name="Tamura T."/>
            <person name="Yamazoe A."/>
            <person name="Yamazaki S."/>
            <person name="Fujita N."/>
        </authorList>
    </citation>
    <scope>NUCLEOTIDE SEQUENCE [LARGE SCALE GENOMIC DNA]</scope>
    <source>
        <strain evidence="2 3">NBRC 105200</strain>
    </source>
</reference>